<dbReference type="InterPro" id="IPR013784">
    <property type="entry name" value="Carb-bd-like_fold"/>
</dbReference>
<dbReference type="SUPFAM" id="SSF49452">
    <property type="entry name" value="Starch-binding domain-like"/>
    <property type="match status" value="1"/>
</dbReference>
<evidence type="ECO:0000313" key="10">
    <source>
        <dbReference type="EMBL" id="TQV88237.1"/>
    </source>
</evidence>
<evidence type="ECO:0000256" key="4">
    <source>
        <dbReference type="ARBA" id="ARBA00022692"/>
    </source>
</evidence>
<keyword evidence="10" id="KW-0675">Receptor</keyword>
<evidence type="ECO:0000256" key="6">
    <source>
        <dbReference type="ARBA" id="ARBA00023136"/>
    </source>
</evidence>
<dbReference type="InterPro" id="IPR012910">
    <property type="entry name" value="Plug_dom"/>
</dbReference>
<dbReference type="Pfam" id="PF07715">
    <property type="entry name" value="Plug"/>
    <property type="match status" value="1"/>
</dbReference>
<comment type="subcellular location">
    <subcellularLocation>
        <location evidence="1">Cell outer membrane</location>
        <topology evidence="1">Multi-pass membrane protein</topology>
    </subcellularLocation>
</comment>
<dbReference type="InterPro" id="IPR037066">
    <property type="entry name" value="Plug_dom_sf"/>
</dbReference>
<evidence type="ECO:0000256" key="8">
    <source>
        <dbReference type="SAM" id="Phobius"/>
    </source>
</evidence>
<protein>
    <submittedName>
        <fullName evidence="10">TonB-dependent receptor</fullName>
    </submittedName>
</protein>
<dbReference type="EMBL" id="VIKS01000004">
    <property type="protein sequence ID" value="TQV88237.1"/>
    <property type="molecule type" value="Genomic_DNA"/>
</dbReference>
<evidence type="ECO:0000256" key="5">
    <source>
        <dbReference type="ARBA" id="ARBA00022729"/>
    </source>
</evidence>
<reference evidence="10 11" key="1">
    <citation type="submission" date="2019-07" db="EMBL/GenBank/DDBJ databases">
        <title>Draft genome for Aliikangiella sp. M105.</title>
        <authorList>
            <person name="Wang G."/>
        </authorList>
    </citation>
    <scope>NUCLEOTIDE SEQUENCE [LARGE SCALE GENOMIC DNA]</scope>
    <source>
        <strain evidence="10 11">M105</strain>
    </source>
</reference>
<dbReference type="SUPFAM" id="SSF56935">
    <property type="entry name" value="Porins"/>
    <property type="match status" value="1"/>
</dbReference>
<evidence type="ECO:0000313" key="11">
    <source>
        <dbReference type="Proteomes" id="UP000315439"/>
    </source>
</evidence>
<dbReference type="PANTHER" id="PTHR30069">
    <property type="entry name" value="TONB-DEPENDENT OUTER MEMBRANE RECEPTOR"/>
    <property type="match status" value="1"/>
</dbReference>
<feature type="transmembrane region" description="Helical" evidence="8">
    <location>
        <begin position="20"/>
        <end position="41"/>
    </location>
</feature>
<dbReference type="Pfam" id="PF13620">
    <property type="entry name" value="CarboxypepD_reg"/>
    <property type="match status" value="1"/>
</dbReference>
<keyword evidence="3" id="KW-1134">Transmembrane beta strand</keyword>
<accession>A0A545UFJ2</accession>
<dbReference type="GO" id="GO:0009279">
    <property type="term" value="C:cell outer membrane"/>
    <property type="evidence" value="ECO:0007669"/>
    <property type="project" value="UniProtKB-SubCell"/>
</dbReference>
<gene>
    <name evidence="10" type="ORF">FLL46_06840</name>
</gene>
<evidence type="ECO:0000259" key="9">
    <source>
        <dbReference type="Pfam" id="PF07715"/>
    </source>
</evidence>
<name>A0A545UFJ2_9GAMM</name>
<keyword evidence="8" id="KW-1133">Transmembrane helix</keyword>
<dbReference type="InterPro" id="IPR036942">
    <property type="entry name" value="Beta-barrel_TonB_sf"/>
</dbReference>
<dbReference type="GO" id="GO:0015344">
    <property type="term" value="F:siderophore uptake transmembrane transporter activity"/>
    <property type="evidence" value="ECO:0007669"/>
    <property type="project" value="TreeGrafter"/>
</dbReference>
<dbReference type="InterPro" id="IPR039426">
    <property type="entry name" value="TonB-dep_rcpt-like"/>
</dbReference>
<dbReference type="GO" id="GO:0030246">
    <property type="term" value="F:carbohydrate binding"/>
    <property type="evidence" value="ECO:0007669"/>
    <property type="project" value="InterPro"/>
</dbReference>
<dbReference type="AlphaFoldDB" id="A0A545UFJ2"/>
<keyword evidence="7" id="KW-0998">Cell outer membrane</keyword>
<dbReference type="Gene3D" id="2.40.170.20">
    <property type="entry name" value="TonB-dependent receptor, beta-barrel domain"/>
    <property type="match status" value="1"/>
</dbReference>
<keyword evidence="4 8" id="KW-0812">Transmembrane</keyword>
<dbReference type="OrthoDB" id="9145970at2"/>
<organism evidence="10 11">
    <name type="scientific">Aliikangiella coralliicola</name>
    <dbReference type="NCBI Taxonomy" id="2592383"/>
    <lineage>
        <taxon>Bacteria</taxon>
        <taxon>Pseudomonadati</taxon>
        <taxon>Pseudomonadota</taxon>
        <taxon>Gammaproteobacteria</taxon>
        <taxon>Oceanospirillales</taxon>
        <taxon>Pleioneaceae</taxon>
        <taxon>Aliikangiella</taxon>
    </lineage>
</organism>
<evidence type="ECO:0000256" key="3">
    <source>
        <dbReference type="ARBA" id="ARBA00022452"/>
    </source>
</evidence>
<keyword evidence="6 8" id="KW-0472">Membrane</keyword>
<proteinExistence type="predicted"/>
<evidence type="ECO:0000256" key="1">
    <source>
        <dbReference type="ARBA" id="ARBA00004571"/>
    </source>
</evidence>
<feature type="domain" description="TonB-dependent receptor plug" evidence="9">
    <location>
        <begin position="140"/>
        <end position="248"/>
    </location>
</feature>
<evidence type="ECO:0000256" key="7">
    <source>
        <dbReference type="ARBA" id="ARBA00023237"/>
    </source>
</evidence>
<keyword evidence="5" id="KW-0732">Signal</keyword>
<comment type="caution">
    <text evidence="10">The sequence shown here is derived from an EMBL/GenBank/DDBJ whole genome shotgun (WGS) entry which is preliminary data.</text>
</comment>
<dbReference type="PANTHER" id="PTHR30069:SF29">
    <property type="entry name" value="HEMOGLOBIN AND HEMOGLOBIN-HAPTOGLOBIN-BINDING PROTEIN 1-RELATED"/>
    <property type="match status" value="1"/>
</dbReference>
<dbReference type="Proteomes" id="UP000315439">
    <property type="component" value="Unassembled WGS sequence"/>
</dbReference>
<evidence type="ECO:0000256" key="2">
    <source>
        <dbReference type="ARBA" id="ARBA00022448"/>
    </source>
</evidence>
<sequence>MTGVRSLFEGNHLTHSIHRLWIILALLFPFHVAAASGDIFITVTGEDSRPLSGVSITIESRSGEVHIANTDTSGTASVSGLNPGLFKITATRKGFYKVVEPSLRVIRDRINPLELQMRTADNTENVLVIVADALKSEPDGPVSATYLKGERLRTAAGSGADVLRALDGVPGLISTGDFANFTVRGRGPRDNLILVDGIPYDKVVHFDENVGEQEDINGGGRFSIFAPSLISGAEFSPGGWSARYGGRNGSLLKLDLAKGAPSPSASLRVDIAGLEFIYDGPSGIQEDTSLIFTARQFDFGRVFDLIDEKDIGNPVMTDVILKTHTNIDIDNTLEFLLLHTPETDERNVSHVLASENFESRELLDTEQKSNLLGINWTHLFGDDGQWENRFYMRRTDKTSQEGEAFPNSMPIVLPEDQVPVRKNILTQREDEKEIGWLSNLTFSNQFGKFSAGLSVSELDLDFSRTLADDWYRYEYNTTDFRADPSQRYLVLTPADTNAVLLRKEIEYAIYSEQVFEVGDWNFRAGLRYEYDGFSDDSYISPRLAINYHYSPLTRFSLTAGTFYQSPRFLERAADSMNNNLKNERVNHISAGFNYRLNKDWDLLAEIYYQQLDDLVTSPDVVTGETGNNGEGTSKGFDIVVNRRFNESWSANAVYSYNNATLDDRDGNGEYDADFNYEHFFTVGANWEIDDRWHFGFRWKYATGRPRDDFAIYQDVLASVGGPLRYSQEFTTNNTLRWDDFHTLNARLDYRRPFDSFDFIAFIDVLNVYGSSATDEREFNPITGELKEEEGETIPIIGIRFEKTWN</sequence>
<keyword evidence="2" id="KW-0813">Transport</keyword>
<dbReference type="Gene3D" id="2.170.130.10">
    <property type="entry name" value="TonB-dependent receptor, plug domain"/>
    <property type="match status" value="1"/>
</dbReference>
<dbReference type="GO" id="GO:0044718">
    <property type="term" value="P:siderophore transmembrane transport"/>
    <property type="evidence" value="ECO:0007669"/>
    <property type="project" value="TreeGrafter"/>
</dbReference>
<keyword evidence="11" id="KW-1185">Reference proteome</keyword>